<reference evidence="2 3" key="1">
    <citation type="submission" date="2017-04" db="EMBL/GenBank/DDBJ databases">
        <authorList>
            <person name="Afonso C.L."/>
            <person name="Miller P.J."/>
            <person name="Scott M.A."/>
            <person name="Spackman E."/>
            <person name="Goraichik I."/>
            <person name="Dimitrov K.M."/>
            <person name="Suarez D.L."/>
            <person name="Swayne D.E."/>
        </authorList>
    </citation>
    <scope>NUCLEOTIDE SEQUENCE [LARGE SCALE GENOMIC DNA]</scope>
    <source>
        <strain evidence="2 3">DSM 26133</strain>
    </source>
</reference>
<evidence type="ECO:0000259" key="1">
    <source>
        <dbReference type="Pfam" id="PF22480"/>
    </source>
</evidence>
<dbReference type="RefSeq" id="WP_084374497.1">
    <property type="nucleotide sequence ID" value="NZ_FWYF01000005.1"/>
</dbReference>
<protein>
    <recommendedName>
        <fullName evidence="1">DUF6984 domain-containing protein</fullName>
    </recommendedName>
</protein>
<dbReference type="Pfam" id="PF22480">
    <property type="entry name" value="DUF6984"/>
    <property type="match status" value="1"/>
</dbReference>
<proteinExistence type="predicted"/>
<dbReference type="STRING" id="692418.SAMN04488029_3873"/>
<dbReference type="AlphaFoldDB" id="A0A1W2GQS9"/>
<organism evidence="2 3">
    <name type="scientific">Reichenbachiella faecimaris</name>
    <dbReference type="NCBI Taxonomy" id="692418"/>
    <lineage>
        <taxon>Bacteria</taxon>
        <taxon>Pseudomonadati</taxon>
        <taxon>Bacteroidota</taxon>
        <taxon>Cytophagia</taxon>
        <taxon>Cytophagales</taxon>
        <taxon>Reichenbachiellaceae</taxon>
        <taxon>Reichenbachiella</taxon>
    </lineage>
</organism>
<keyword evidence="3" id="KW-1185">Reference proteome</keyword>
<feature type="domain" description="DUF6984" evidence="1">
    <location>
        <begin position="4"/>
        <end position="102"/>
    </location>
</feature>
<name>A0A1W2GQS9_REIFA</name>
<evidence type="ECO:0000313" key="3">
    <source>
        <dbReference type="Proteomes" id="UP000192472"/>
    </source>
</evidence>
<dbReference type="InterPro" id="IPR054253">
    <property type="entry name" value="DUF6984"/>
</dbReference>
<dbReference type="Proteomes" id="UP000192472">
    <property type="component" value="Unassembled WGS sequence"/>
</dbReference>
<evidence type="ECO:0000313" key="2">
    <source>
        <dbReference type="EMBL" id="SMD38772.1"/>
    </source>
</evidence>
<gene>
    <name evidence="2" type="ORF">SAMN04488029_3873</name>
</gene>
<accession>A0A1W2GQS9</accession>
<dbReference type="OrthoDB" id="1050330at2"/>
<sequence length="114" mass="12963">MSQIRKIREEEITLAKHLLTLAKKNPEAYTFPSDVDEYEGGVMGSINFTLGDSGDYAGDIIQVEYTDEDGVRVLITLTQNSKGELLDMDFWKENFTKLLRYPTPDRVTINTRGI</sequence>
<dbReference type="EMBL" id="FWYF01000005">
    <property type="protein sequence ID" value="SMD38772.1"/>
    <property type="molecule type" value="Genomic_DNA"/>
</dbReference>